<reference evidence="11 12" key="1">
    <citation type="journal article" date="2019" name="Int. J. Syst. Evol. Microbiol.">
        <title>The Global Catalogue of Microorganisms (GCM) 10K type strain sequencing project: providing services to taxonomists for standard genome sequencing and annotation.</title>
        <authorList>
            <consortium name="The Broad Institute Genomics Platform"/>
            <consortium name="The Broad Institute Genome Sequencing Center for Infectious Disease"/>
            <person name="Wu L."/>
            <person name="Ma J."/>
        </authorList>
    </citation>
    <scope>NUCLEOTIDE SEQUENCE [LARGE SCALE GENOMIC DNA]</scope>
    <source>
        <strain evidence="11 12">CGMCC 1.12121</strain>
    </source>
</reference>
<evidence type="ECO:0000256" key="8">
    <source>
        <dbReference type="ARBA" id="ARBA00025330"/>
    </source>
</evidence>
<comment type="catalytic activity">
    <reaction evidence="9">
        <text>[protein]-L-isoaspartate + S-adenosyl-L-methionine = [protein]-L-isoaspartate alpha-methyl ester + S-adenosyl-L-homocysteine</text>
        <dbReference type="Rhea" id="RHEA:12705"/>
        <dbReference type="Rhea" id="RHEA-COMP:12143"/>
        <dbReference type="Rhea" id="RHEA-COMP:12144"/>
        <dbReference type="ChEBI" id="CHEBI:57856"/>
        <dbReference type="ChEBI" id="CHEBI:59789"/>
        <dbReference type="ChEBI" id="CHEBI:90596"/>
        <dbReference type="ChEBI" id="CHEBI:90598"/>
        <dbReference type="EC" id="2.1.1.77"/>
    </reaction>
</comment>
<keyword evidence="5" id="KW-0489">Methyltransferase</keyword>
<evidence type="ECO:0000313" key="11">
    <source>
        <dbReference type="EMBL" id="MFD1597774.1"/>
    </source>
</evidence>
<dbReference type="EC" id="2.1.1.77" evidence="3"/>
<dbReference type="InterPro" id="IPR029063">
    <property type="entry name" value="SAM-dependent_MTases_sf"/>
</dbReference>
<dbReference type="Pfam" id="PF01135">
    <property type="entry name" value="PCMT"/>
    <property type="match status" value="1"/>
</dbReference>
<comment type="caution">
    <text evidence="11">The sequence shown here is derived from an EMBL/GenBank/DDBJ whole genome shotgun (WGS) entry which is preliminary data.</text>
</comment>
<dbReference type="GO" id="GO:0005737">
    <property type="term" value="C:cytoplasm"/>
    <property type="evidence" value="ECO:0007669"/>
    <property type="project" value="UniProtKB-SubCell"/>
</dbReference>
<dbReference type="Proteomes" id="UP001597085">
    <property type="component" value="Unassembled WGS sequence"/>
</dbReference>
<evidence type="ECO:0000313" key="12">
    <source>
        <dbReference type="Proteomes" id="UP001597085"/>
    </source>
</evidence>
<dbReference type="AlphaFoldDB" id="A0ABD6CIS4"/>
<dbReference type="PANTHER" id="PTHR11579">
    <property type="entry name" value="PROTEIN-L-ISOASPARTATE O-METHYLTRANSFERASE"/>
    <property type="match status" value="1"/>
</dbReference>
<comment type="similarity">
    <text evidence="2">Belongs to the methyltransferase superfamily. L-isoaspartyl/D-aspartyl protein methyltransferase family.</text>
</comment>
<dbReference type="EMBL" id="JBHUDK010000002">
    <property type="protein sequence ID" value="MFD1597774.1"/>
    <property type="molecule type" value="Genomic_DNA"/>
</dbReference>
<dbReference type="CDD" id="cd02440">
    <property type="entry name" value="AdoMet_MTases"/>
    <property type="match status" value="1"/>
</dbReference>
<evidence type="ECO:0000256" key="7">
    <source>
        <dbReference type="ARBA" id="ARBA00022691"/>
    </source>
</evidence>
<keyword evidence="6" id="KW-0808">Transferase</keyword>
<dbReference type="GO" id="GO:0004719">
    <property type="term" value="F:protein-L-isoaspartate (D-aspartate) O-methyltransferase activity"/>
    <property type="evidence" value="ECO:0007669"/>
    <property type="project" value="UniProtKB-EC"/>
</dbReference>
<keyword evidence="7" id="KW-0949">S-adenosyl-L-methionine</keyword>
<name>A0ABD6CIS4_9EURY</name>
<dbReference type="PANTHER" id="PTHR11579:SF0">
    <property type="entry name" value="PROTEIN-L-ISOASPARTATE(D-ASPARTATE) O-METHYLTRANSFERASE"/>
    <property type="match status" value="1"/>
</dbReference>
<evidence type="ECO:0000256" key="4">
    <source>
        <dbReference type="ARBA" id="ARBA00022490"/>
    </source>
</evidence>
<evidence type="ECO:0000256" key="3">
    <source>
        <dbReference type="ARBA" id="ARBA00011890"/>
    </source>
</evidence>
<sequence>MEPGDLRGDMVDGLEERLSIDDAVALAMRTVPRRTFVDDAPYDGRGEADGTTVLAPEMVARLLTALDVDARNVETSVGADGAGETDRAARADGAAVDADSTGDVLVVGAGVGYTAAVLAELVGETRVHAVDIDRRLVYAARSNLESAGYGGVLVDARDGARGLPEYAPFDRILVEAAAIDPPKRLVEQLAPGGKLVLPLGGPEQSLAVVDDAGEVVDRCGPVAFKPLLVDGEQGSAPARNRTEREEAQRASEPGYFAKTGWEQEWIDWDEQMGRR</sequence>
<organism evidence="11 12">
    <name type="scientific">Halobellus rarus</name>
    <dbReference type="NCBI Taxonomy" id="1126237"/>
    <lineage>
        <taxon>Archaea</taxon>
        <taxon>Methanobacteriati</taxon>
        <taxon>Methanobacteriota</taxon>
        <taxon>Stenosarchaea group</taxon>
        <taxon>Halobacteria</taxon>
        <taxon>Halobacteriales</taxon>
        <taxon>Haloferacaceae</taxon>
        <taxon>Halobellus</taxon>
    </lineage>
</organism>
<evidence type="ECO:0000256" key="10">
    <source>
        <dbReference type="SAM" id="MobiDB-lite"/>
    </source>
</evidence>
<comment type="subcellular location">
    <subcellularLocation>
        <location evidence="1">Cytoplasm</location>
    </subcellularLocation>
</comment>
<evidence type="ECO:0000256" key="6">
    <source>
        <dbReference type="ARBA" id="ARBA00022679"/>
    </source>
</evidence>
<gene>
    <name evidence="11" type="ORF">ACFSBX_02205</name>
</gene>
<dbReference type="RefSeq" id="WP_256421413.1">
    <property type="nucleotide sequence ID" value="NZ_JANHDI010000007.1"/>
</dbReference>
<keyword evidence="4" id="KW-0963">Cytoplasm</keyword>
<feature type="region of interest" description="Disordered" evidence="10">
    <location>
        <begin position="231"/>
        <end position="254"/>
    </location>
</feature>
<evidence type="ECO:0000256" key="2">
    <source>
        <dbReference type="ARBA" id="ARBA00005369"/>
    </source>
</evidence>
<dbReference type="SUPFAM" id="SSF53335">
    <property type="entry name" value="S-adenosyl-L-methionine-dependent methyltransferases"/>
    <property type="match status" value="1"/>
</dbReference>
<evidence type="ECO:0000256" key="1">
    <source>
        <dbReference type="ARBA" id="ARBA00004496"/>
    </source>
</evidence>
<evidence type="ECO:0000256" key="9">
    <source>
        <dbReference type="ARBA" id="ARBA00029295"/>
    </source>
</evidence>
<evidence type="ECO:0000256" key="5">
    <source>
        <dbReference type="ARBA" id="ARBA00022603"/>
    </source>
</evidence>
<dbReference type="InterPro" id="IPR000682">
    <property type="entry name" value="PCMT"/>
</dbReference>
<comment type="function">
    <text evidence="8">Catalyzes the methyl esterification of L-isoaspartyl residues in peptides and proteins that result from spontaneous decomposition of normal L-aspartyl and L-asparaginyl residues. It plays a role in the repair and/or degradation of damaged proteins.</text>
</comment>
<dbReference type="GO" id="GO:0032259">
    <property type="term" value="P:methylation"/>
    <property type="evidence" value="ECO:0007669"/>
    <property type="project" value="UniProtKB-KW"/>
</dbReference>
<protein>
    <recommendedName>
        <fullName evidence="3">protein-L-isoaspartate(D-aspartate) O-methyltransferase</fullName>
        <ecNumber evidence="3">2.1.1.77</ecNumber>
    </recommendedName>
</protein>
<keyword evidence="12" id="KW-1185">Reference proteome</keyword>
<proteinExistence type="inferred from homology"/>
<dbReference type="Gene3D" id="3.40.50.150">
    <property type="entry name" value="Vaccinia Virus protein VP39"/>
    <property type="match status" value="1"/>
</dbReference>
<feature type="compositionally biased region" description="Basic and acidic residues" evidence="10">
    <location>
        <begin position="240"/>
        <end position="249"/>
    </location>
</feature>
<accession>A0ABD6CIS4</accession>